<evidence type="ECO:0000259" key="4">
    <source>
        <dbReference type="Pfam" id="PF07992"/>
    </source>
</evidence>
<evidence type="ECO:0000256" key="3">
    <source>
        <dbReference type="ARBA" id="ARBA00048132"/>
    </source>
</evidence>
<protein>
    <submittedName>
        <fullName evidence="5">NAD(P)/FAD-dependent oxidoreductase</fullName>
    </submittedName>
</protein>
<proteinExistence type="predicted"/>
<sequence length="313" mass="32471">MQYDVTVVGGGPAGLSAAIVLARSLRSVLVVDAGEPRNAPSPAAHNVLGHEGIAPHDLLARGRSEAVGYGVEFRNDRVHEIDRASGDFAVTFADGESVRTRRIVLATGVVDELPDVPGLRDEWGHRVLHCPYCHGWEVRGTRVGVLGTSPGSVHQTLLFQQIAGETTLFRHDMDGLDTDTAERLAALGVRIVDARVDRIETSGAALDLLLGSGEAVSVDALVVAPHIVPRAELFTRLGGAVALHPSGMAHIPTGVMGATDVAGVWAVGNVTDPGATVAAAAAAGVQAGAAVNLDLVTDAADRAVQEMRATPRT</sequence>
<evidence type="ECO:0000313" key="6">
    <source>
        <dbReference type="Proteomes" id="UP000471120"/>
    </source>
</evidence>
<name>A0A6P2CE61_9NOCA</name>
<dbReference type="PANTHER" id="PTHR48105">
    <property type="entry name" value="THIOREDOXIN REDUCTASE 1-RELATED-RELATED"/>
    <property type="match status" value="1"/>
</dbReference>
<dbReference type="Pfam" id="PF07992">
    <property type="entry name" value="Pyr_redox_2"/>
    <property type="match status" value="1"/>
</dbReference>
<gene>
    <name evidence="5" type="ORF">DW322_13525</name>
</gene>
<comment type="catalytic activity">
    <reaction evidence="3">
        <text>[thioredoxin]-dithiol + NADP(+) = [thioredoxin]-disulfide + NADPH + H(+)</text>
        <dbReference type="Rhea" id="RHEA:20345"/>
        <dbReference type="Rhea" id="RHEA-COMP:10698"/>
        <dbReference type="Rhea" id="RHEA-COMP:10700"/>
        <dbReference type="ChEBI" id="CHEBI:15378"/>
        <dbReference type="ChEBI" id="CHEBI:29950"/>
        <dbReference type="ChEBI" id="CHEBI:50058"/>
        <dbReference type="ChEBI" id="CHEBI:57783"/>
        <dbReference type="ChEBI" id="CHEBI:58349"/>
        <dbReference type="EC" id="1.8.1.9"/>
    </reaction>
</comment>
<dbReference type="SUPFAM" id="SSF51905">
    <property type="entry name" value="FAD/NAD(P)-binding domain"/>
    <property type="match status" value="1"/>
</dbReference>
<reference evidence="5 6" key="1">
    <citation type="submission" date="2018-07" db="EMBL/GenBank/DDBJ databases">
        <title>Genome sequence of Rhodococcus rhodnii ATCC 35071 from Rhodnius prolixus.</title>
        <authorList>
            <person name="Patel V."/>
            <person name="Vogel K.J."/>
        </authorList>
    </citation>
    <scope>NUCLEOTIDE SEQUENCE [LARGE SCALE GENOMIC DNA]</scope>
    <source>
        <strain evidence="5 6">ATCC 35071</strain>
    </source>
</reference>
<evidence type="ECO:0000256" key="1">
    <source>
        <dbReference type="ARBA" id="ARBA00022630"/>
    </source>
</evidence>
<dbReference type="RefSeq" id="WP_010838844.1">
    <property type="nucleotide sequence ID" value="NZ_QRCM01000001.1"/>
</dbReference>
<organism evidence="5 6">
    <name type="scientific">Rhodococcus rhodnii</name>
    <dbReference type="NCBI Taxonomy" id="38312"/>
    <lineage>
        <taxon>Bacteria</taxon>
        <taxon>Bacillati</taxon>
        <taxon>Actinomycetota</taxon>
        <taxon>Actinomycetes</taxon>
        <taxon>Mycobacteriales</taxon>
        <taxon>Nocardiaceae</taxon>
        <taxon>Rhodococcus</taxon>
    </lineage>
</organism>
<dbReference type="AlphaFoldDB" id="A0A6P2CE61"/>
<keyword evidence="1" id="KW-0285">Flavoprotein</keyword>
<evidence type="ECO:0000313" key="5">
    <source>
        <dbReference type="EMBL" id="TXG91054.1"/>
    </source>
</evidence>
<comment type="caution">
    <text evidence="5">The sequence shown here is derived from an EMBL/GenBank/DDBJ whole genome shotgun (WGS) entry which is preliminary data.</text>
</comment>
<dbReference type="InterPro" id="IPR036188">
    <property type="entry name" value="FAD/NAD-bd_sf"/>
</dbReference>
<dbReference type="EMBL" id="QRCM01000001">
    <property type="protein sequence ID" value="TXG91054.1"/>
    <property type="molecule type" value="Genomic_DNA"/>
</dbReference>
<dbReference type="PRINTS" id="PR00469">
    <property type="entry name" value="PNDRDTASEII"/>
</dbReference>
<dbReference type="InterPro" id="IPR050097">
    <property type="entry name" value="Ferredoxin-NADP_redctase_2"/>
</dbReference>
<dbReference type="Proteomes" id="UP000471120">
    <property type="component" value="Unassembled WGS sequence"/>
</dbReference>
<dbReference type="PRINTS" id="PR00368">
    <property type="entry name" value="FADPNR"/>
</dbReference>
<dbReference type="GO" id="GO:0004791">
    <property type="term" value="F:thioredoxin-disulfide reductase (NADPH) activity"/>
    <property type="evidence" value="ECO:0007669"/>
    <property type="project" value="UniProtKB-EC"/>
</dbReference>
<evidence type="ECO:0000256" key="2">
    <source>
        <dbReference type="ARBA" id="ARBA00023002"/>
    </source>
</evidence>
<keyword evidence="2" id="KW-0560">Oxidoreductase</keyword>
<accession>A0A6P2CE61</accession>
<dbReference type="InterPro" id="IPR023753">
    <property type="entry name" value="FAD/NAD-binding_dom"/>
</dbReference>
<dbReference type="Gene3D" id="3.50.50.60">
    <property type="entry name" value="FAD/NAD(P)-binding domain"/>
    <property type="match status" value="2"/>
</dbReference>
<feature type="domain" description="FAD/NAD(P)-binding" evidence="4">
    <location>
        <begin position="3"/>
        <end position="281"/>
    </location>
</feature>